<sequence length="115" mass="12462">MASIGTAAKANGINKALVHILCGNNTDGQAKAYAKVVRDSKMKNVKTVVYMLDPRKAGNQQQGQTDINNHAINAAASVGEVIKVYRFDPNAPSPQDRLRINNKNQVFTAEKQVTP</sequence>
<dbReference type="Proteomes" id="UP000039046">
    <property type="component" value="Unassembled WGS sequence"/>
</dbReference>
<dbReference type="EMBL" id="CDHN01000005">
    <property type="protein sequence ID" value="CEJ93366.1"/>
    <property type="molecule type" value="Genomic_DNA"/>
</dbReference>
<feature type="region of interest" description="Disordered" evidence="1">
    <location>
        <begin position="92"/>
        <end position="115"/>
    </location>
</feature>
<gene>
    <name evidence="2" type="ORF">VHEMI08958</name>
</gene>
<dbReference type="HOGENOM" id="CLU_2110650_0_0_1"/>
<name>A0A0A1T8E3_9HYPO</name>
<feature type="compositionally biased region" description="Polar residues" evidence="1">
    <location>
        <begin position="101"/>
        <end position="115"/>
    </location>
</feature>
<proteinExistence type="predicted"/>
<accession>A0A0A1T8E3</accession>
<evidence type="ECO:0000313" key="3">
    <source>
        <dbReference type="Proteomes" id="UP000039046"/>
    </source>
</evidence>
<dbReference type="AlphaFoldDB" id="A0A0A1T8E3"/>
<organism evidence="2 3">
    <name type="scientific">[Torrubiella] hemipterigena</name>
    <dbReference type="NCBI Taxonomy" id="1531966"/>
    <lineage>
        <taxon>Eukaryota</taxon>
        <taxon>Fungi</taxon>
        <taxon>Dikarya</taxon>
        <taxon>Ascomycota</taxon>
        <taxon>Pezizomycotina</taxon>
        <taxon>Sordariomycetes</taxon>
        <taxon>Hypocreomycetidae</taxon>
        <taxon>Hypocreales</taxon>
        <taxon>Clavicipitaceae</taxon>
        <taxon>Clavicipitaceae incertae sedis</taxon>
        <taxon>'Torrubiella' clade</taxon>
    </lineage>
</organism>
<evidence type="ECO:0000313" key="2">
    <source>
        <dbReference type="EMBL" id="CEJ93366.1"/>
    </source>
</evidence>
<keyword evidence="3" id="KW-1185">Reference proteome</keyword>
<protein>
    <submittedName>
        <fullName evidence="2">Uncharacterized protein</fullName>
    </submittedName>
</protein>
<reference evidence="2 3" key="1">
    <citation type="journal article" date="2015" name="Genome Announc.">
        <title>Draft Genome Sequence and Gene Annotation of the Entomopathogenic Fungus Verticillium hemipterigenum.</title>
        <authorList>
            <person name="Horn F."/>
            <person name="Habel A."/>
            <person name="Scharf D.H."/>
            <person name="Dworschak J."/>
            <person name="Brakhage A.A."/>
            <person name="Guthke R."/>
            <person name="Hertweck C."/>
            <person name="Linde J."/>
        </authorList>
    </citation>
    <scope>NUCLEOTIDE SEQUENCE [LARGE SCALE GENOMIC DNA]</scope>
</reference>
<evidence type="ECO:0000256" key="1">
    <source>
        <dbReference type="SAM" id="MobiDB-lite"/>
    </source>
</evidence>